<dbReference type="EMBL" id="CP061336">
    <property type="protein sequence ID" value="QNU66225.1"/>
    <property type="molecule type" value="Genomic_DNA"/>
</dbReference>
<accession>A0A4U7JHR0</accession>
<dbReference type="CDD" id="cd01335">
    <property type="entry name" value="Radical_SAM"/>
    <property type="match status" value="1"/>
</dbReference>
<evidence type="ECO:0000256" key="5">
    <source>
        <dbReference type="ARBA" id="ARBA00023014"/>
    </source>
</evidence>
<keyword evidence="3" id="KW-0479">Metal-binding</keyword>
<dbReference type="GO" id="GO:0051536">
    <property type="term" value="F:iron-sulfur cluster binding"/>
    <property type="evidence" value="ECO:0007669"/>
    <property type="project" value="UniProtKB-KW"/>
</dbReference>
<evidence type="ECO:0000313" key="7">
    <source>
        <dbReference type="EMBL" id="QNU66225.1"/>
    </source>
</evidence>
<name>A0A4U7JHR0_9FIRM</name>
<evidence type="ECO:0000256" key="2">
    <source>
        <dbReference type="ARBA" id="ARBA00022691"/>
    </source>
</evidence>
<dbReference type="Proteomes" id="UP000306409">
    <property type="component" value="Chromosome"/>
</dbReference>
<keyword evidence="8" id="KW-1185">Reference proteome</keyword>
<dbReference type="InterPro" id="IPR006638">
    <property type="entry name" value="Elp3/MiaA/NifB-like_rSAM"/>
</dbReference>
<comment type="cofactor">
    <cofactor evidence="1">
        <name>[4Fe-4S] cluster</name>
        <dbReference type="ChEBI" id="CHEBI:49883"/>
    </cofactor>
</comment>
<dbReference type="InterPro" id="IPR007197">
    <property type="entry name" value="rSAM"/>
</dbReference>
<organism evidence="7 8">
    <name type="scientific">Ruminiclostridium herbifermentans</name>
    <dbReference type="NCBI Taxonomy" id="2488810"/>
    <lineage>
        <taxon>Bacteria</taxon>
        <taxon>Bacillati</taxon>
        <taxon>Bacillota</taxon>
        <taxon>Clostridia</taxon>
        <taxon>Eubacteriales</taxon>
        <taxon>Oscillospiraceae</taxon>
        <taxon>Ruminiclostridium</taxon>
    </lineage>
</organism>
<evidence type="ECO:0000256" key="1">
    <source>
        <dbReference type="ARBA" id="ARBA00001966"/>
    </source>
</evidence>
<keyword evidence="5" id="KW-0411">Iron-sulfur</keyword>
<evidence type="ECO:0000313" key="8">
    <source>
        <dbReference type="Proteomes" id="UP000306409"/>
    </source>
</evidence>
<keyword evidence="2" id="KW-0949">S-adenosyl-L-methionine</keyword>
<dbReference type="GO" id="GO:0005829">
    <property type="term" value="C:cytosol"/>
    <property type="evidence" value="ECO:0007669"/>
    <property type="project" value="TreeGrafter"/>
</dbReference>
<evidence type="ECO:0000256" key="3">
    <source>
        <dbReference type="ARBA" id="ARBA00022723"/>
    </source>
</evidence>
<dbReference type="RefSeq" id="WP_137696969.1">
    <property type="nucleotide sequence ID" value="NZ_CP061336.1"/>
</dbReference>
<dbReference type="PANTHER" id="PTHR43409:SF16">
    <property type="entry name" value="SLR0320 PROTEIN"/>
    <property type="match status" value="1"/>
</dbReference>
<evidence type="ECO:0000256" key="4">
    <source>
        <dbReference type="ARBA" id="ARBA00023004"/>
    </source>
</evidence>
<dbReference type="GO" id="GO:0046872">
    <property type="term" value="F:metal ion binding"/>
    <property type="evidence" value="ECO:0007669"/>
    <property type="project" value="UniProtKB-KW"/>
</dbReference>
<feature type="domain" description="Radical SAM core" evidence="6">
    <location>
        <begin position="170"/>
        <end position="388"/>
    </location>
</feature>
<evidence type="ECO:0000259" key="6">
    <source>
        <dbReference type="PROSITE" id="PS51918"/>
    </source>
</evidence>
<reference evidence="7 8" key="1">
    <citation type="submission" date="2020-09" db="EMBL/GenBank/DDBJ databases">
        <title>Characterization and genome sequencing of Ruminiclostridium sp. nov. MA18.</title>
        <authorList>
            <person name="Rettenmaier R."/>
            <person name="Kowollik M.-L."/>
            <person name="Liebl W."/>
            <person name="Zverlov V."/>
        </authorList>
    </citation>
    <scope>NUCLEOTIDE SEQUENCE [LARGE SCALE GENOMIC DNA]</scope>
    <source>
        <strain evidence="7 8">MA18</strain>
    </source>
</reference>
<dbReference type="InterPro" id="IPR051198">
    <property type="entry name" value="BchE-like"/>
</dbReference>
<proteinExistence type="predicted"/>
<dbReference type="InterPro" id="IPR023404">
    <property type="entry name" value="rSAM_horseshoe"/>
</dbReference>
<dbReference type="KEGG" id="rher:EHE19_015265"/>
<dbReference type="OrthoDB" id="2990459at2"/>
<dbReference type="GO" id="GO:0003824">
    <property type="term" value="F:catalytic activity"/>
    <property type="evidence" value="ECO:0007669"/>
    <property type="project" value="InterPro"/>
</dbReference>
<dbReference type="SFLD" id="SFLDG01082">
    <property type="entry name" value="B12-binding_domain_containing"/>
    <property type="match status" value="1"/>
</dbReference>
<dbReference type="SUPFAM" id="SSF102114">
    <property type="entry name" value="Radical SAM enzymes"/>
    <property type="match status" value="1"/>
</dbReference>
<dbReference type="Pfam" id="PF04055">
    <property type="entry name" value="Radical_SAM"/>
    <property type="match status" value="1"/>
</dbReference>
<dbReference type="SMART" id="SM00729">
    <property type="entry name" value="Elp3"/>
    <property type="match status" value="1"/>
</dbReference>
<sequence length="445" mass="51980">MKLLLLRPYYGININSDFHGDLGIAEISPSIQPDLSLVYAASIAKENNSVKLDVIDANTEKLLPADVMRRINKEYDYILLKAAAPTIKPDIEFARYIKRCFPSAKVIISGHVAKILKEWIKRNTQIDDVSEIPTENYVYKLINNSIDNIKLNEFPTLDYKLFPYRNFVDSDGRCRATIYMSRGCNMTCTYCPYKAFYGDSLEFRGTENTINDIKHILELGISNIQFRDQHFTSNRKSVIDLCHNIQKQNLKFNWTCETRLETLDIDLIDLMTDCGLNMICFGVESASDETLRRYNRIKCDNNKMVELIKYLKKKHVKTLAFYIIGFPNDTWESIKATYDLSIYLRSDYARFSIYVPPLCNYSNEINPDLFIPFENVLSVNPSKYLSREQLKFLQEQLTLMYYADIEGLNSSYEYHYINQKAFNRYAKKLRDRVENNSLIELYMLL</sequence>
<dbReference type="SFLD" id="SFLDS00029">
    <property type="entry name" value="Radical_SAM"/>
    <property type="match status" value="1"/>
</dbReference>
<dbReference type="PANTHER" id="PTHR43409">
    <property type="entry name" value="ANAEROBIC MAGNESIUM-PROTOPORPHYRIN IX MONOMETHYL ESTER CYCLASE-RELATED"/>
    <property type="match status" value="1"/>
</dbReference>
<dbReference type="InterPro" id="IPR058240">
    <property type="entry name" value="rSAM_sf"/>
</dbReference>
<protein>
    <submittedName>
        <fullName evidence="7">Radical SAM protein</fullName>
    </submittedName>
</protein>
<dbReference type="PROSITE" id="PS51918">
    <property type="entry name" value="RADICAL_SAM"/>
    <property type="match status" value="1"/>
</dbReference>
<keyword evidence="4" id="KW-0408">Iron</keyword>
<gene>
    <name evidence="7" type="ORF">EHE19_015265</name>
</gene>
<dbReference type="AlphaFoldDB" id="A0A4U7JHR0"/>
<dbReference type="Gene3D" id="3.80.30.20">
    <property type="entry name" value="tm_1862 like domain"/>
    <property type="match status" value="1"/>
</dbReference>